<organism evidence="2 3">
    <name type="scientific">Dielma fastidiosa</name>
    <dbReference type="NCBI Taxonomy" id="1034346"/>
    <lineage>
        <taxon>Bacteria</taxon>
        <taxon>Bacillati</taxon>
        <taxon>Bacillota</taxon>
        <taxon>Erysipelotrichia</taxon>
        <taxon>Erysipelotrichales</taxon>
        <taxon>Erysipelotrichaceae</taxon>
        <taxon>Dielma</taxon>
    </lineage>
</organism>
<accession>A0A2V2FPS6</accession>
<comment type="caution">
    <text evidence="2">The sequence shown here is derived from an EMBL/GenBank/DDBJ whole genome shotgun (WGS) entry which is preliminary data.</text>
</comment>
<evidence type="ECO:0000313" key="3">
    <source>
        <dbReference type="Proteomes" id="UP000247612"/>
    </source>
</evidence>
<name>A0A2V2FPS6_9FIRM</name>
<dbReference type="Proteomes" id="UP001276902">
    <property type="component" value="Unassembled WGS sequence"/>
</dbReference>
<dbReference type="AlphaFoldDB" id="A0A2V2FPS6"/>
<dbReference type="GeneID" id="94441164"/>
<sequence length="276" mass="31664">MSEILEVLGACADQRTDNGCCEFNGYLEDYITILEEREGCEKQLDLFKKFMEINESYRIIVNLQLTCSKETIANQIIRYKDAFKLPEGQLKAPYILYTKVNEKATGILCSFGGKDETIYAKGAYLVLSEPGNQYEAIRNDLVSVAFDDEVLTHQMDLLKRFVMGSDKAGYIQRGLDMIIFKNLDEMVETATAIAQELCTEGVEALKEEAEPRQAIYKLIERWFYLKKFVYVQTMMDKSRLNSLYGGNPKKQRQAAKQNADAIKYVSYSECWQHTSK</sequence>
<protein>
    <submittedName>
        <fullName evidence="2">Uncharacterized protein</fullName>
    </submittedName>
</protein>
<reference evidence="2 3" key="1">
    <citation type="submission" date="2018-05" db="EMBL/GenBank/DDBJ databases">
        <title>Genomic Encyclopedia of Type Strains, Phase IV (KMG-IV): sequencing the most valuable type-strain genomes for metagenomic binning, comparative biology and taxonomic classification.</title>
        <authorList>
            <person name="Goeker M."/>
        </authorList>
    </citation>
    <scope>NUCLEOTIDE SEQUENCE [LARGE SCALE GENOMIC DNA]</scope>
    <source>
        <strain evidence="2 3">JC118</strain>
    </source>
</reference>
<dbReference type="EMBL" id="JALDAW010000022">
    <property type="protein sequence ID" value="MDY5169061.1"/>
    <property type="molecule type" value="Genomic_DNA"/>
</dbReference>
<keyword evidence="3" id="KW-1185">Reference proteome</keyword>
<dbReference type="Proteomes" id="UP000247612">
    <property type="component" value="Unassembled WGS sequence"/>
</dbReference>
<proteinExistence type="predicted"/>
<dbReference type="EMBL" id="QJKH01000002">
    <property type="protein sequence ID" value="PXX80947.1"/>
    <property type="molecule type" value="Genomic_DNA"/>
</dbReference>
<evidence type="ECO:0000313" key="1">
    <source>
        <dbReference type="EMBL" id="MDY5169061.1"/>
    </source>
</evidence>
<dbReference type="STRING" id="1034346.GCA_000313565_02497"/>
<dbReference type="OrthoDB" id="1645851at2"/>
<evidence type="ECO:0000313" key="2">
    <source>
        <dbReference type="EMBL" id="PXX80947.1"/>
    </source>
</evidence>
<gene>
    <name evidence="2" type="ORF">DES51_10265</name>
    <name evidence="1" type="ORF">MQE39_13155</name>
</gene>
<reference evidence="1" key="2">
    <citation type="submission" date="2022-03" db="EMBL/GenBank/DDBJ databases">
        <title>First case of bacteraemia caused by Dielma fastidiosa in a patient hospitalised with diverticulitis.</title>
        <authorList>
            <person name="Forman-Ankjaer B."/>
            <person name="Hvid-Jensen F."/>
            <person name="Kobel C.M."/>
            <person name="Greve T."/>
        </authorList>
    </citation>
    <scope>NUCLEOTIDE SEQUENCE</scope>
    <source>
        <strain evidence="1">AUH_DF_2021</strain>
    </source>
</reference>
<dbReference type="RefSeq" id="WP_022938784.1">
    <property type="nucleotide sequence ID" value="NZ_BAABZA010000002.1"/>
</dbReference>